<evidence type="ECO:0000256" key="6">
    <source>
        <dbReference type="ARBA" id="ARBA00041953"/>
    </source>
</evidence>
<evidence type="ECO:0000259" key="9">
    <source>
        <dbReference type="PROSITE" id="PS00260"/>
    </source>
</evidence>
<dbReference type="PROSITE" id="PS00260">
    <property type="entry name" value="GLUCAGON"/>
    <property type="match status" value="1"/>
</dbReference>
<keyword evidence="10" id="KW-1185">Reference proteome</keyword>
<dbReference type="GO" id="GO:0032880">
    <property type="term" value="P:regulation of protein localization"/>
    <property type="evidence" value="ECO:0007669"/>
    <property type="project" value="TreeGrafter"/>
</dbReference>
<dbReference type="PANTHER" id="PTHR11213:SF6">
    <property type="entry name" value="SOMATOLIBERIN"/>
    <property type="match status" value="1"/>
</dbReference>
<evidence type="ECO:0000256" key="7">
    <source>
        <dbReference type="ARBA" id="ARBA00042164"/>
    </source>
</evidence>
<evidence type="ECO:0000256" key="1">
    <source>
        <dbReference type="ARBA" id="ARBA00004613"/>
    </source>
</evidence>
<evidence type="ECO:0000256" key="3">
    <source>
        <dbReference type="ARBA" id="ARBA00022525"/>
    </source>
</evidence>
<dbReference type="GO" id="GO:0051428">
    <property type="term" value="F:peptide hormone receptor binding"/>
    <property type="evidence" value="ECO:0007669"/>
    <property type="project" value="TreeGrafter"/>
</dbReference>
<proteinExistence type="inferred from homology"/>
<evidence type="ECO:0000256" key="5">
    <source>
        <dbReference type="ARBA" id="ARBA00040782"/>
    </source>
</evidence>
<sequence>MLARAICLVFLYLMLCSSCFPLYPEFRYNQLPISGKEVSFQLLERDPLRSRDLSLDEQEGFLADIAQKRTERHADAIFTNSYRKFLGHISARKFLQTIMGKRLG</sequence>
<feature type="chain" id="PRO_5028424550" description="Somatoliberin" evidence="8">
    <location>
        <begin position="20"/>
        <end position="104"/>
    </location>
</feature>
<reference evidence="11" key="1">
    <citation type="submission" date="2025-08" db="UniProtKB">
        <authorList>
            <consortium name="RefSeq"/>
        </authorList>
    </citation>
    <scope>IDENTIFICATION</scope>
</reference>
<dbReference type="SMART" id="SM00070">
    <property type="entry name" value="GLUCA"/>
    <property type="match status" value="1"/>
</dbReference>
<evidence type="ECO:0000256" key="2">
    <source>
        <dbReference type="ARBA" id="ARBA00008369"/>
    </source>
</evidence>
<dbReference type="GO" id="GO:0005615">
    <property type="term" value="C:extracellular space"/>
    <property type="evidence" value="ECO:0007669"/>
    <property type="project" value="TreeGrafter"/>
</dbReference>
<name>A0A6P8SVR7_GEOSA</name>
<dbReference type="RefSeq" id="XP_033818521.1">
    <property type="nucleotide sequence ID" value="XM_033962630.1"/>
</dbReference>
<dbReference type="GeneID" id="117368889"/>
<protein>
    <recommendedName>
        <fullName evidence="5">Somatoliberin</fullName>
    </recommendedName>
    <alternativeName>
        <fullName evidence="7">Growth hormone-releasing factor</fullName>
    </alternativeName>
    <alternativeName>
        <fullName evidence="6">Growth hormone-releasing hormone</fullName>
    </alternativeName>
</protein>
<evidence type="ECO:0000256" key="8">
    <source>
        <dbReference type="SAM" id="SignalP"/>
    </source>
</evidence>
<keyword evidence="3" id="KW-0964">Secreted</keyword>
<comment type="subcellular location">
    <subcellularLocation>
        <location evidence="1">Secreted</location>
    </subcellularLocation>
</comment>
<dbReference type="GO" id="GO:0005184">
    <property type="term" value="F:neuropeptide hormone activity"/>
    <property type="evidence" value="ECO:0007669"/>
    <property type="project" value="InterPro"/>
</dbReference>
<dbReference type="KEGG" id="gsh:117368889"/>
<evidence type="ECO:0000256" key="4">
    <source>
        <dbReference type="ARBA" id="ARBA00037623"/>
    </source>
</evidence>
<dbReference type="InParanoid" id="A0A6P8SVR7"/>
<gene>
    <name evidence="11" type="primary">GHRH</name>
</gene>
<evidence type="ECO:0000313" key="10">
    <source>
        <dbReference type="Proteomes" id="UP000515159"/>
    </source>
</evidence>
<dbReference type="GO" id="GO:0030252">
    <property type="term" value="P:growth hormone secretion"/>
    <property type="evidence" value="ECO:0007669"/>
    <property type="project" value="TreeGrafter"/>
</dbReference>
<organism evidence="10 11">
    <name type="scientific">Geotrypetes seraphini</name>
    <name type="common">Gaboon caecilian</name>
    <name type="synonym">Caecilia seraphini</name>
    <dbReference type="NCBI Taxonomy" id="260995"/>
    <lineage>
        <taxon>Eukaryota</taxon>
        <taxon>Metazoa</taxon>
        <taxon>Chordata</taxon>
        <taxon>Craniata</taxon>
        <taxon>Vertebrata</taxon>
        <taxon>Euteleostomi</taxon>
        <taxon>Amphibia</taxon>
        <taxon>Gymnophiona</taxon>
        <taxon>Geotrypetes</taxon>
    </lineage>
</organism>
<dbReference type="Proteomes" id="UP000515159">
    <property type="component" value="Chromosome 11"/>
</dbReference>
<keyword evidence="8" id="KW-0732">Signal</keyword>
<dbReference type="OrthoDB" id="9931004at2759"/>
<feature type="signal peptide" evidence="8">
    <location>
        <begin position="1"/>
        <end position="19"/>
    </location>
</feature>
<dbReference type="GO" id="GO:0043195">
    <property type="term" value="C:terminal bouton"/>
    <property type="evidence" value="ECO:0007669"/>
    <property type="project" value="TreeGrafter"/>
</dbReference>
<feature type="domain" description="Glucagon / GIP / secretin / VIP family" evidence="9">
    <location>
        <begin position="73"/>
        <end position="95"/>
    </location>
</feature>
<dbReference type="GO" id="GO:0016608">
    <property type="term" value="F:growth hormone-releasing hormone activity"/>
    <property type="evidence" value="ECO:0007669"/>
    <property type="project" value="TreeGrafter"/>
</dbReference>
<dbReference type="GO" id="GO:0031770">
    <property type="term" value="F:growth hormone-releasing hormone receptor binding"/>
    <property type="evidence" value="ECO:0007669"/>
    <property type="project" value="TreeGrafter"/>
</dbReference>
<dbReference type="AlphaFoldDB" id="A0A6P8SVR7"/>
<comment type="similarity">
    <text evidence="2">Belongs to the glucagon family.</text>
</comment>
<accession>A0A6P8SVR7</accession>
<comment type="function">
    <text evidence="4">GRF is released by the hypothalamus and acts on the adenohypophyse to stimulate the secretion of growth hormone.</text>
</comment>
<evidence type="ECO:0000313" key="11">
    <source>
        <dbReference type="RefSeq" id="XP_033818521.1"/>
    </source>
</evidence>
<dbReference type="GO" id="GO:0007189">
    <property type="term" value="P:adenylate cyclase-activating G protein-coupled receptor signaling pathway"/>
    <property type="evidence" value="ECO:0007669"/>
    <property type="project" value="TreeGrafter"/>
</dbReference>
<dbReference type="CTD" id="2691"/>
<dbReference type="GO" id="GO:0043204">
    <property type="term" value="C:perikaryon"/>
    <property type="evidence" value="ECO:0007669"/>
    <property type="project" value="TreeGrafter"/>
</dbReference>
<dbReference type="Pfam" id="PF00123">
    <property type="entry name" value="Hormone_2"/>
    <property type="match status" value="1"/>
</dbReference>
<dbReference type="PANTHER" id="PTHR11213">
    <property type="entry name" value="GLUCAGON-FAMILY NEUROPEPTIDE"/>
    <property type="match status" value="1"/>
</dbReference>
<dbReference type="InterPro" id="IPR000532">
    <property type="entry name" value="Glucagon_GIP_secretin_VIP"/>
</dbReference>
<dbReference type="InterPro" id="IPR046963">
    <property type="entry name" value="VIP/GHRH-like"/>
</dbReference>